<evidence type="ECO:0000256" key="7">
    <source>
        <dbReference type="ARBA" id="ARBA00025178"/>
    </source>
</evidence>
<dbReference type="InterPro" id="IPR001005">
    <property type="entry name" value="SANT/Myb"/>
</dbReference>
<feature type="compositionally biased region" description="Polar residues" evidence="9">
    <location>
        <begin position="439"/>
        <end position="460"/>
    </location>
</feature>
<dbReference type="Gene3D" id="1.10.10.60">
    <property type="entry name" value="Homeodomain-like"/>
    <property type="match status" value="1"/>
</dbReference>
<accession>V5FFP2</accession>
<dbReference type="SMART" id="SM00573">
    <property type="entry name" value="HSA"/>
    <property type="match status" value="1"/>
</dbReference>
<proteinExistence type="inferred from homology"/>
<evidence type="ECO:0000256" key="9">
    <source>
        <dbReference type="SAM" id="MobiDB-lite"/>
    </source>
</evidence>
<feature type="compositionally biased region" description="Polar residues" evidence="9">
    <location>
        <begin position="502"/>
        <end position="541"/>
    </location>
</feature>
<feature type="region of interest" description="Disordered" evidence="9">
    <location>
        <begin position="1450"/>
        <end position="1548"/>
    </location>
</feature>
<evidence type="ECO:0000256" key="5">
    <source>
        <dbReference type="ARBA" id="ARBA00023204"/>
    </source>
</evidence>
<evidence type="ECO:0000256" key="3">
    <source>
        <dbReference type="ARBA" id="ARBA00022763"/>
    </source>
</evidence>
<dbReference type="Pfam" id="PF07529">
    <property type="entry name" value="HSA"/>
    <property type="match status" value="1"/>
</dbReference>
<feature type="compositionally biased region" description="Polar residues" evidence="9">
    <location>
        <begin position="351"/>
        <end position="372"/>
    </location>
</feature>
<feature type="domain" description="Myb-like" evidence="10">
    <location>
        <begin position="979"/>
        <end position="1039"/>
    </location>
</feature>
<evidence type="ECO:0000259" key="11">
    <source>
        <dbReference type="PROSITE" id="PS51204"/>
    </source>
</evidence>
<dbReference type="OrthoDB" id="5364245at2759"/>
<evidence type="ECO:0000256" key="4">
    <source>
        <dbReference type="ARBA" id="ARBA00022853"/>
    </source>
</evidence>
<evidence type="ECO:0000313" key="13">
    <source>
        <dbReference type="Proteomes" id="UP000018001"/>
    </source>
</evidence>
<dbReference type="GO" id="GO:0006325">
    <property type="term" value="P:chromatin organization"/>
    <property type="evidence" value="ECO:0007669"/>
    <property type="project" value="UniProtKB-KW"/>
</dbReference>
<comment type="similarity">
    <text evidence="2">Belongs to the EAF1 family.</text>
</comment>
<feature type="region of interest" description="Disordered" evidence="9">
    <location>
        <begin position="1309"/>
        <end position="1349"/>
    </location>
</feature>
<feature type="compositionally biased region" description="Low complexity" evidence="9">
    <location>
        <begin position="1309"/>
        <end position="1332"/>
    </location>
</feature>
<dbReference type="GO" id="GO:0003682">
    <property type="term" value="F:chromatin binding"/>
    <property type="evidence" value="ECO:0007669"/>
    <property type="project" value="TreeGrafter"/>
</dbReference>
<name>V5FFP2_BYSSN</name>
<feature type="region of interest" description="Disordered" evidence="9">
    <location>
        <begin position="257"/>
        <end position="613"/>
    </location>
</feature>
<dbReference type="Proteomes" id="UP000018001">
    <property type="component" value="Unassembled WGS sequence"/>
</dbReference>
<protein>
    <recommendedName>
        <fullName evidence="8">Vacuolar import and degradation protein 21</fullName>
    </recommendedName>
</protein>
<dbReference type="GO" id="GO:0005634">
    <property type="term" value="C:nucleus"/>
    <property type="evidence" value="ECO:0007669"/>
    <property type="project" value="UniProtKB-SubCell"/>
</dbReference>
<evidence type="ECO:0000256" key="8">
    <source>
        <dbReference type="ARBA" id="ARBA00029670"/>
    </source>
</evidence>
<comment type="function">
    <text evidence="7">Component of the NuA4 histone acetyltransferase complex which is involved in transcriptional activation of selected genes principally by acetylation of nucleosomal histone H4 and H2A. The NuA4 complex is also involved in DNA repair.</text>
</comment>
<gene>
    <name evidence="12" type="ORF">PVAR5_5058</name>
</gene>
<dbReference type="PROSITE" id="PS51204">
    <property type="entry name" value="HSA"/>
    <property type="match status" value="1"/>
</dbReference>
<evidence type="ECO:0000256" key="6">
    <source>
        <dbReference type="ARBA" id="ARBA00023242"/>
    </source>
</evidence>
<feature type="compositionally biased region" description="Polar residues" evidence="9">
    <location>
        <begin position="1509"/>
        <end position="1526"/>
    </location>
</feature>
<dbReference type="HOGENOM" id="CLU_001331_1_0_1"/>
<feature type="compositionally biased region" description="Polar residues" evidence="9">
    <location>
        <begin position="206"/>
        <end position="216"/>
    </location>
</feature>
<sequence length="1548" mass="168434">MAVPRLVDASGGKRIPSFRVTLRVTTTTTRPHPVKTPLGEILAFGLSPSQNTTTPSIPSYLSDFFDSNVIALFIALAFRALIGCCVAEIDSMLRDELLRSKNDEIARCLLSRKRKLSELYFATVGFTGATGAAPADALYQQKEQAFLDANDLSKGRYFNEETLPPFPDYATVATRSEQQDSEQATTNPTVQAELNSQDAVEPAVSHTVSSGLSSDTAETRQHAIEGADQTIEGQDRIVAVGAGDKQLPGVAIPGTVSAVSQGREEKPSTGSQPVQSATPGLLNSAVPETPSSTDDQGATATVISPTRPQLAPGSGVASKASDVPASQRKHDKRPSLALGPGSHLPEHPLSPASSVGPYSNNTSHQTALSPDTSPGEEAAETIVATIKSSKGVALPSPKPDTSSQPPPTLVPSTPDEQLKLEEAQSLLQHKTVAPDSAIGDNSGTGDHPSSNEVIQESVVSLPTADAASREPQETPQQITISPLSSEHRKADAVSATPMETVDSGQQPSEGTPTVSPTEKPTQAVATPLSTKKSQLGASGTPQLERMTTRVSSGAIRHKSVSEILGETPKTDSTRSTSAIDSLSPVSDKDAPGSAARSRLKDRKAREKERSKLSTVVFPKQQTEKNDTMDLVRQNAGDLIASFNEEKDYLFTLFQNKAYSPPRSISLSTLLASAHKTLSTENHVLDYQEQMDCRTLRRIYSLQNANRWPLRQLKRSLEPTRAATHWDILLDHMKWMRTDFREERKWKIAAAKSCADWCAEYVNSDPVHKAALRIRAKVPTRTAKEARTETQNIEAATKEEPIDSSVLSHPTPELIPSTEDDSLSEGFNDEPRHDLHDTVAPAAIFSLGSDEFTFSIDMTPAAEKILDELPIYSPVAVAPDTKLPMFKAPPDAVWKTDITPVSKYAMGKIEFCDDEPVRKRSRYDYSQYAHDADNEVVDIPPEQANVALFRPENKHIRDRIHPGYSFRPPTEHPMPSLGFFESRQSSQWTYAEDDELRRLVKEYSYNWSLISSCLTPSSLYTSGAERRTPWECFERWIGLEGLPAEMSKTQYFRAYQQRLETAQRTVLAQQQAAQQQQQQQQQQGNNSQPQAPVRRRTTQPVRVDRRRASKHLALLDAMRKLAKKRETMLQKQQHATHLASLRKANEANQPKPPISSPADFSKLKYEREMKLQERQEQYRQQMIAQQRANLAAQRAGQLPNQQPMMNGAPGRTPNAVPPNGASPGLPGAIPNGMSNGVPPGVGVNQGRPHPIQGMPNGAPMNGPMPPNAMTMKMMPQGGMQQQMAARPGVPMQASPDNARVIREANRLQEQQRILQSRQQQQQQLHNQQQYGQQGSHPPNVNMANLNGSPNNPAMLAALQATGGMQSPPFHNGTGQGVSTVSPRMGQPNPLSSGVVPTISSIQSQIQRSNPNMPADQVNKLATDRLHQYQQQRMSQVAMNAAAGNMGAVQSNFQVPHDGNYQGTSQPSIPNGTPGMQNPQTQGYSPMMRVPQNAQQNRVGVGSSPALNGAAPQQSRSATPQTQRSGSVQAGPVPGSSKSPRPPQAQMANS</sequence>
<feature type="region of interest" description="Disordered" evidence="9">
    <location>
        <begin position="195"/>
        <end position="219"/>
    </location>
</feature>
<feature type="domain" description="HSA" evidence="11">
    <location>
        <begin position="712"/>
        <end position="797"/>
    </location>
</feature>
<dbReference type="InterPro" id="IPR014012">
    <property type="entry name" value="HSA_dom"/>
</dbReference>
<evidence type="ECO:0000259" key="10">
    <source>
        <dbReference type="PROSITE" id="PS50090"/>
    </source>
</evidence>
<dbReference type="eggNOG" id="ENOG502RGMX">
    <property type="taxonomic scope" value="Eukaryota"/>
</dbReference>
<evidence type="ECO:0000256" key="2">
    <source>
        <dbReference type="ARBA" id="ARBA00008913"/>
    </source>
</evidence>
<keyword evidence="3" id="KW-0227">DNA damage</keyword>
<feature type="compositionally biased region" description="Polar residues" evidence="9">
    <location>
        <begin position="1333"/>
        <end position="1349"/>
    </location>
</feature>
<feature type="compositionally biased region" description="Polar residues" evidence="9">
    <location>
        <begin position="289"/>
        <end position="307"/>
    </location>
</feature>
<feature type="compositionally biased region" description="Polar residues" evidence="9">
    <location>
        <begin position="268"/>
        <end position="278"/>
    </location>
</feature>
<dbReference type="GO" id="GO:0006281">
    <property type="term" value="P:DNA repair"/>
    <property type="evidence" value="ECO:0007669"/>
    <property type="project" value="UniProtKB-KW"/>
</dbReference>
<keyword evidence="13" id="KW-1185">Reference proteome</keyword>
<comment type="subcellular location">
    <subcellularLocation>
        <location evidence="1">Nucleus</location>
    </subcellularLocation>
</comment>
<keyword evidence="5" id="KW-0234">DNA repair</keyword>
<dbReference type="PANTHER" id="PTHR46459:SF1">
    <property type="entry name" value="E1A-BINDING PROTEIN P400"/>
    <property type="match status" value="1"/>
</dbReference>
<keyword evidence="6" id="KW-0539">Nucleus</keyword>
<dbReference type="SUPFAM" id="SSF46689">
    <property type="entry name" value="Homeodomain-like"/>
    <property type="match status" value="1"/>
</dbReference>
<dbReference type="CDD" id="cd00167">
    <property type="entry name" value="SANT"/>
    <property type="match status" value="1"/>
</dbReference>
<dbReference type="Pfam" id="PF13921">
    <property type="entry name" value="Myb_DNA-bind_6"/>
    <property type="match status" value="1"/>
</dbReference>
<evidence type="ECO:0000256" key="1">
    <source>
        <dbReference type="ARBA" id="ARBA00004123"/>
    </source>
</evidence>
<dbReference type="GO" id="GO:0035267">
    <property type="term" value="C:NuA4 histone acetyltransferase complex"/>
    <property type="evidence" value="ECO:0007669"/>
    <property type="project" value="UniProtKB-ARBA"/>
</dbReference>
<organism evidence="12 13">
    <name type="scientific">Byssochlamys spectabilis (strain No. 5 / NBRC 109023)</name>
    <name type="common">Paecilomyces variotii</name>
    <dbReference type="NCBI Taxonomy" id="1356009"/>
    <lineage>
        <taxon>Eukaryota</taxon>
        <taxon>Fungi</taxon>
        <taxon>Dikarya</taxon>
        <taxon>Ascomycota</taxon>
        <taxon>Pezizomycotina</taxon>
        <taxon>Eurotiomycetes</taxon>
        <taxon>Eurotiomycetidae</taxon>
        <taxon>Eurotiales</taxon>
        <taxon>Thermoascaceae</taxon>
        <taxon>Paecilomyces</taxon>
    </lineage>
</organism>
<dbReference type="PROSITE" id="PS50090">
    <property type="entry name" value="MYB_LIKE"/>
    <property type="match status" value="1"/>
</dbReference>
<feature type="compositionally biased region" description="Polar residues" evidence="9">
    <location>
        <begin position="573"/>
        <end position="584"/>
    </location>
</feature>
<keyword evidence="4" id="KW-0156">Chromatin regulator</keyword>
<feature type="region of interest" description="Disordered" evidence="9">
    <location>
        <begin position="1142"/>
        <end position="1161"/>
    </location>
</feature>
<dbReference type="InParanoid" id="V5FFP2"/>
<dbReference type="InterPro" id="IPR009057">
    <property type="entry name" value="Homeodomain-like_sf"/>
</dbReference>
<feature type="compositionally biased region" description="Polar residues" evidence="9">
    <location>
        <begin position="473"/>
        <end position="484"/>
    </location>
</feature>
<dbReference type="EMBL" id="BAUL01000164">
    <property type="protein sequence ID" value="GAD96404.1"/>
    <property type="molecule type" value="Genomic_DNA"/>
</dbReference>
<comment type="caution">
    <text evidence="12">The sequence shown here is derived from an EMBL/GenBank/DDBJ whole genome shotgun (WGS) entry which is preliminary data.</text>
</comment>
<feature type="compositionally biased region" description="Polar residues" evidence="9">
    <location>
        <begin position="1459"/>
        <end position="1482"/>
    </location>
</feature>
<evidence type="ECO:0000313" key="12">
    <source>
        <dbReference type="EMBL" id="GAD96404.1"/>
    </source>
</evidence>
<reference evidence="13" key="1">
    <citation type="journal article" date="2014" name="Genome Announc.">
        <title>Draft genome sequence of the formaldehyde-resistant fungus Byssochlamys spectabilis No. 5 (anamorph Paecilomyces variotii No. 5) (NBRC109023).</title>
        <authorList>
            <person name="Oka T."/>
            <person name="Ekino K."/>
            <person name="Fukuda K."/>
            <person name="Nomura Y."/>
        </authorList>
    </citation>
    <scope>NUCLEOTIDE SEQUENCE [LARGE SCALE GENOMIC DNA]</scope>
    <source>
        <strain evidence="13">No. 5 / NBRC 109023</strain>
    </source>
</reference>
<feature type="region of interest" description="Disordered" evidence="9">
    <location>
        <begin position="1075"/>
        <end position="1107"/>
    </location>
</feature>
<dbReference type="PANTHER" id="PTHR46459">
    <property type="entry name" value="E1A-BINDING PROTEIN P400-RELATED"/>
    <property type="match status" value="1"/>
</dbReference>
<dbReference type="SMART" id="SM00717">
    <property type="entry name" value="SANT"/>
    <property type="match status" value="1"/>
</dbReference>